<dbReference type="Proteomes" id="UP000229378">
    <property type="component" value="Unassembled WGS sequence"/>
</dbReference>
<dbReference type="GO" id="GO:0016887">
    <property type="term" value="F:ATP hydrolysis activity"/>
    <property type="evidence" value="ECO:0007669"/>
    <property type="project" value="InterPro"/>
</dbReference>
<feature type="domain" description="Rad50/SbcC-type AAA" evidence="2">
    <location>
        <begin position="5"/>
        <end position="279"/>
    </location>
</feature>
<feature type="coiled-coil region" evidence="1">
    <location>
        <begin position="451"/>
        <end position="478"/>
    </location>
</feature>
<proteinExistence type="predicted"/>
<evidence type="ECO:0000313" key="4">
    <source>
        <dbReference type="Proteomes" id="UP000229378"/>
    </source>
</evidence>
<protein>
    <submittedName>
        <fullName evidence="3">Exonuclease subunit SbcC</fullName>
    </submittedName>
</protein>
<comment type="caution">
    <text evidence="3">The sequence shown here is derived from an EMBL/GenBank/DDBJ whole genome shotgun (WGS) entry which is preliminary data.</text>
</comment>
<dbReference type="RefSeq" id="WP_032899154.1">
    <property type="nucleotide sequence ID" value="NZ_PEHN01000008.1"/>
</dbReference>
<name>A0A2G4U2V8_YERBE</name>
<evidence type="ECO:0000313" key="3">
    <source>
        <dbReference type="EMBL" id="PHZ27569.1"/>
    </source>
</evidence>
<keyword evidence="3" id="KW-0378">Hydrolase</keyword>
<dbReference type="Pfam" id="PF13476">
    <property type="entry name" value="AAA_23"/>
    <property type="match status" value="1"/>
</dbReference>
<evidence type="ECO:0000256" key="1">
    <source>
        <dbReference type="SAM" id="Coils"/>
    </source>
</evidence>
<dbReference type="Gene3D" id="3.40.50.300">
    <property type="entry name" value="P-loop containing nucleotide triphosphate hydrolases"/>
    <property type="match status" value="2"/>
</dbReference>
<keyword evidence="1" id="KW-0175">Coiled coil</keyword>
<sequence length="1233" mass="142087">MRILSLRLKNINSLQGEWKIDFTAEPFASNGLFAITGPTGAGKTTLLDAICLALYHQTPRLNVTPSQNELMTRHTAESLAEVEFEVKGTRYRAFWSQRRAKNSPEGNLQAPKVELALCESGKILADKVRDKLDRVAEITGLDFGRFTKSMMLSQGQFAAFLNADANDRAELLEELTGTDIYGRLSEHVFEQHKQAKTDLDTLHQRATGIELLNEEQRSTLSQQIDLLNQQEKQLTADQLVNQHQITWLTHWQQQQKSALEYQQQQKLIEQTLQQAQPELQRLARSEPAEKLRPLLRERSRSQQDLQQIQLRITTLTQQQQQLQTQLTPLTQALEQANLARQQQAVKLHEQEAVIEQKVVPLDNTIAQQRHTLAQLATQLQQLQGKQQQERQQLEFNEQQQLKNHQRLQQLAEYAHLHTHHQHWEKNLPLWREQFRQRQILQQQSIESKQQLQQQVTLLNTLQQQINTLNEQDKQQQAVLIQASSQTGSIQQQLSVLEQQQPSAQLRQQWGELQQQRTTRQQLAALSPLAQQVQSLIDKQQQQLASQQQQLKLLEQQLAEKRQLYKQQKQHLTDLESLWEREKQIAGLEAERAKLQSGEACPLCGALDHPAVTAYQAVKPSETAKRVEELRLQVEQLFTAGTELRTQVESVQQQQQRVEQELQHHRQQLAEYQQRWQTLAQPLAQPLALTFALNEPAALVTWLEQQEQLEQKCQLKLAEHERLNQQYQQAKDVLAQAEQQQQKHLQQLALITQRQHDTQQSHQKLLAQHQRQQDELALMHQCLHNALAELSLSIPEADQQSSWLALREEESQRWQQYQQEQQQRVLEQKALETRIEDERRHLQAGVDQLTELTQQHQQTEALLQQYQQQRDALFGNRTVSEARQLLRRQQQQVDLAQQNAAEALQLTQSQLNRLSGELAGLEQQYQHNQQRAAAAQAELQQALEISAFEDEAALTAALLSEEERQRLQQLQQQLSERQQQIHIRQQQINEALEQHLQQCPSGVDQMSELAILQQQSDQLSAQLKANTLRQGELRNQLDSDAARRNNQHALFEQIERSQQQYDDWSYLNHLIGSKEGDKFRKFAQGLTLDHLVYLANNQLSRLHGRYLLQRKTSDALELQVVDTWQADAIRDTRTLSGGESFLVSLALALALSDLVSHKTSIDSLFLDEGFGTLDAETLDTALDALDSLNASGKTIGIISHIEAMKERIPVQIKVKKVNGLGVSRLDNIFRVNQD</sequence>
<dbReference type="InterPro" id="IPR027417">
    <property type="entry name" value="P-loop_NTPase"/>
</dbReference>
<dbReference type="PANTHER" id="PTHR32114">
    <property type="entry name" value="ABC TRANSPORTER ABCH.3"/>
    <property type="match status" value="1"/>
</dbReference>
<dbReference type="AlphaFoldDB" id="A0A2G4U2V8"/>
<evidence type="ECO:0000259" key="2">
    <source>
        <dbReference type="Pfam" id="PF13476"/>
    </source>
</evidence>
<feature type="coiled-coil region" evidence="1">
    <location>
        <begin position="702"/>
        <end position="753"/>
    </location>
</feature>
<feature type="coiled-coil region" evidence="1">
    <location>
        <begin position="365"/>
        <end position="399"/>
    </location>
</feature>
<feature type="coiled-coil region" evidence="1">
    <location>
        <begin position="640"/>
        <end position="674"/>
    </location>
</feature>
<dbReference type="SUPFAM" id="SSF52540">
    <property type="entry name" value="P-loop containing nucleoside triphosphate hydrolases"/>
    <property type="match status" value="3"/>
</dbReference>
<keyword evidence="3" id="KW-0540">Nuclease</keyword>
<organism evidence="3 4">
    <name type="scientific">Yersinia bercovieri</name>
    <dbReference type="NCBI Taxonomy" id="634"/>
    <lineage>
        <taxon>Bacteria</taxon>
        <taxon>Pseudomonadati</taxon>
        <taxon>Pseudomonadota</taxon>
        <taxon>Gammaproteobacteria</taxon>
        <taxon>Enterobacterales</taxon>
        <taxon>Yersiniaceae</taxon>
        <taxon>Yersinia</taxon>
    </lineage>
</organism>
<accession>A0A2G4U2V8</accession>
<gene>
    <name evidence="3" type="ORF">CS533_10105</name>
</gene>
<dbReference type="PANTHER" id="PTHR32114:SF2">
    <property type="entry name" value="ABC TRANSPORTER ABCH.3"/>
    <property type="match status" value="1"/>
</dbReference>
<dbReference type="GO" id="GO:0006302">
    <property type="term" value="P:double-strand break repair"/>
    <property type="evidence" value="ECO:0007669"/>
    <property type="project" value="InterPro"/>
</dbReference>
<dbReference type="InterPro" id="IPR038729">
    <property type="entry name" value="Rad50/SbcC_AAA"/>
</dbReference>
<dbReference type="GO" id="GO:0004527">
    <property type="term" value="F:exonuclease activity"/>
    <property type="evidence" value="ECO:0007669"/>
    <property type="project" value="UniProtKB-KW"/>
</dbReference>
<feature type="coiled-coil region" evidence="1">
    <location>
        <begin position="529"/>
        <end position="577"/>
    </location>
</feature>
<dbReference type="Pfam" id="PF13558">
    <property type="entry name" value="SbcC_Walker_B"/>
    <property type="match status" value="1"/>
</dbReference>
<dbReference type="EMBL" id="PEHN01000008">
    <property type="protein sequence ID" value="PHZ27569.1"/>
    <property type="molecule type" value="Genomic_DNA"/>
</dbReference>
<feature type="coiled-coil region" evidence="1">
    <location>
        <begin position="848"/>
        <end position="986"/>
    </location>
</feature>
<reference evidence="3 4" key="1">
    <citation type="submission" date="2017-10" db="EMBL/GenBank/DDBJ databases">
        <authorList>
            <person name="Banno H."/>
            <person name="Chua N.-H."/>
        </authorList>
    </citation>
    <scope>NUCLEOTIDE SEQUENCE [LARGE SCALE GENOMIC DNA]</scope>
    <source>
        <strain evidence="3 4">SCPM-O-B-7607</strain>
    </source>
</reference>
<keyword evidence="3" id="KW-0269">Exonuclease</keyword>